<dbReference type="AlphaFoldDB" id="A0A2M8LI37"/>
<protein>
    <submittedName>
        <fullName evidence="1">Uncharacterized protein</fullName>
    </submittedName>
</protein>
<comment type="caution">
    <text evidence="1">The sequence shown here is derived from an EMBL/GenBank/DDBJ whole genome shotgun (WGS) entry which is preliminary data.</text>
</comment>
<proteinExistence type="predicted"/>
<sequence>MDGVGRLQVGHVDPLTDAELLEGLDHERSRERDVGHLLGCLGCVRETSEMVEEPCRRWIVDGLLERHRIVATRVA</sequence>
<evidence type="ECO:0000313" key="1">
    <source>
        <dbReference type="EMBL" id="PJE77110.1"/>
    </source>
</evidence>
<organism evidence="1 2">
    <name type="scientific">Candidatus Uhrbacteria bacterium CG10_big_fil_rev_8_21_14_0_10_48_16</name>
    <dbReference type="NCBI Taxonomy" id="1975038"/>
    <lineage>
        <taxon>Bacteria</taxon>
        <taxon>Candidatus Uhriibacteriota</taxon>
    </lineage>
</organism>
<gene>
    <name evidence="1" type="ORF">COV05_00680</name>
</gene>
<dbReference type="EMBL" id="PFEU01000006">
    <property type="protein sequence ID" value="PJE77110.1"/>
    <property type="molecule type" value="Genomic_DNA"/>
</dbReference>
<evidence type="ECO:0000313" key="2">
    <source>
        <dbReference type="Proteomes" id="UP000231436"/>
    </source>
</evidence>
<name>A0A2M8LI37_9BACT</name>
<accession>A0A2M8LI37</accession>
<dbReference type="Proteomes" id="UP000231436">
    <property type="component" value="Unassembled WGS sequence"/>
</dbReference>
<reference evidence="2" key="1">
    <citation type="submission" date="2017-09" db="EMBL/GenBank/DDBJ databases">
        <title>Depth-based differentiation of microbial function through sediment-hosted aquifers and enrichment of novel symbionts in the deep terrestrial subsurface.</title>
        <authorList>
            <person name="Probst A.J."/>
            <person name="Ladd B."/>
            <person name="Jarett J.K."/>
            <person name="Geller-Mcgrath D.E."/>
            <person name="Sieber C.M.K."/>
            <person name="Emerson J.B."/>
            <person name="Anantharaman K."/>
            <person name="Thomas B.C."/>
            <person name="Malmstrom R."/>
            <person name="Stieglmeier M."/>
            <person name="Klingl A."/>
            <person name="Woyke T."/>
            <person name="Ryan C.M."/>
            <person name="Banfield J.F."/>
        </authorList>
    </citation>
    <scope>NUCLEOTIDE SEQUENCE [LARGE SCALE GENOMIC DNA]</scope>
</reference>